<dbReference type="VEuPathDB" id="CryptoDB:Vbra_11338"/>
<feature type="chain" id="PRO_5005187147" evidence="2">
    <location>
        <begin position="25"/>
        <end position="114"/>
    </location>
</feature>
<feature type="signal peptide" evidence="2">
    <location>
        <begin position="1"/>
        <end position="24"/>
    </location>
</feature>
<dbReference type="PhylomeDB" id="A0A0G4ECI4"/>
<gene>
    <name evidence="3" type="ORF">Vbra_11338</name>
</gene>
<dbReference type="AlphaFoldDB" id="A0A0G4ECI4"/>
<accession>A0A0G4ECI4</accession>
<organism evidence="3 4">
    <name type="scientific">Vitrella brassicaformis (strain CCMP3155)</name>
    <dbReference type="NCBI Taxonomy" id="1169540"/>
    <lineage>
        <taxon>Eukaryota</taxon>
        <taxon>Sar</taxon>
        <taxon>Alveolata</taxon>
        <taxon>Colpodellida</taxon>
        <taxon>Vitrellaceae</taxon>
        <taxon>Vitrella</taxon>
    </lineage>
</organism>
<reference evidence="3 4" key="1">
    <citation type="submission" date="2014-11" db="EMBL/GenBank/DDBJ databases">
        <authorList>
            <person name="Zhu J."/>
            <person name="Qi W."/>
            <person name="Song R."/>
        </authorList>
    </citation>
    <scope>NUCLEOTIDE SEQUENCE [LARGE SCALE GENOMIC DNA]</scope>
</reference>
<evidence type="ECO:0000313" key="4">
    <source>
        <dbReference type="Proteomes" id="UP000041254"/>
    </source>
</evidence>
<keyword evidence="2" id="KW-0732">Signal</keyword>
<dbReference type="EMBL" id="CDMY01000185">
    <property type="protein sequence ID" value="CEL93683.1"/>
    <property type="molecule type" value="Genomic_DNA"/>
</dbReference>
<dbReference type="Proteomes" id="UP000041254">
    <property type="component" value="Unassembled WGS sequence"/>
</dbReference>
<name>A0A0G4ECI4_VITBC</name>
<evidence type="ECO:0000256" key="2">
    <source>
        <dbReference type="SAM" id="SignalP"/>
    </source>
</evidence>
<feature type="region of interest" description="Disordered" evidence="1">
    <location>
        <begin position="33"/>
        <end position="56"/>
    </location>
</feature>
<dbReference type="InParanoid" id="A0A0G4ECI4"/>
<evidence type="ECO:0000313" key="3">
    <source>
        <dbReference type="EMBL" id="CEL93683.1"/>
    </source>
</evidence>
<protein>
    <submittedName>
        <fullName evidence="3">Uncharacterized protein</fullName>
    </submittedName>
</protein>
<sequence>MMARVLVAPLIPLLLASHGVLCQAQVTAADGQELEEAGQSLRGSASPTPTVPPAVKQKECRVLDRFNATIEPGDYRKISIDLDELRTTTSADVDVVIASNALRGDGDLFTFVDG</sequence>
<proteinExistence type="predicted"/>
<keyword evidence="4" id="KW-1185">Reference proteome</keyword>
<evidence type="ECO:0000256" key="1">
    <source>
        <dbReference type="SAM" id="MobiDB-lite"/>
    </source>
</evidence>